<dbReference type="PANTHER" id="PTHR13475">
    <property type="entry name" value="NEUGRIN"/>
    <property type="match status" value="1"/>
</dbReference>
<dbReference type="CTD" id="20237561"/>
<gene>
    <name evidence="1" type="ORF">LOTGIDRAFT_157951</name>
</gene>
<dbReference type="OrthoDB" id="6087069at2759"/>
<dbReference type="InterPro" id="IPR010487">
    <property type="entry name" value="NGRN/Rrg9"/>
</dbReference>
<dbReference type="GO" id="GO:0005634">
    <property type="term" value="C:nucleus"/>
    <property type="evidence" value="ECO:0007669"/>
    <property type="project" value="TreeGrafter"/>
</dbReference>
<dbReference type="KEGG" id="lgi:LOTGIDRAFT_157951"/>
<dbReference type="AlphaFoldDB" id="V4A9J4"/>
<dbReference type="HOGENOM" id="CLU_750557_0_0_1"/>
<evidence type="ECO:0000313" key="2">
    <source>
        <dbReference type="Proteomes" id="UP000030746"/>
    </source>
</evidence>
<dbReference type="RefSeq" id="XP_009048783.1">
    <property type="nucleotide sequence ID" value="XM_009050535.1"/>
</dbReference>
<dbReference type="EMBL" id="KB200701">
    <property type="protein sequence ID" value="ESP00664.1"/>
    <property type="molecule type" value="Genomic_DNA"/>
</dbReference>
<name>V4A9J4_LOTGI</name>
<sequence>MAAFCKYFTVFIGKHSLNPSLLNFYGVQQVRHARSGVGNQLTIYPREPRKSQRKKVDRYPSNEAMDEKLVEDIMESEFSERIINLHENDLEPSKFKEQLKRDAIRNKERLKMQIIKRKYFKPEKEDNVLTWRAKEQIRYLHATSPEEWSISVLAGVFPVSIYGVSKILKSKFIEVSKNEIKKHDSRVVEKWREWSRNDVDDDRLSRIMCAAGVPDLPFRRKPTPKKLNHPTPFSDIFKRVVQPDRLLESGEKPQKSENTVNDFEVLAFYQTILEDLFPKNEGGKTNEKEYVTLEYQKDDSFDKIKVPSNQRSEGQVYQKGKTVYDEDGEFLYKIP</sequence>
<dbReference type="GeneID" id="20237561"/>
<accession>V4A9J4</accession>
<dbReference type="PANTHER" id="PTHR13475:SF3">
    <property type="entry name" value="NEUGRIN"/>
    <property type="match status" value="1"/>
</dbReference>
<reference evidence="1 2" key="1">
    <citation type="journal article" date="2013" name="Nature">
        <title>Insights into bilaterian evolution from three spiralian genomes.</title>
        <authorList>
            <person name="Simakov O."/>
            <person name="Marletaz F."/>
            <person name="Cho S.J."/>
            <person name="Edsinger-Gonzales E."/>
            <person name="Havlak P."/>
            <person name="Hellsten U."/>
            <person name="Kuo D.H."/>
            <person name="Larsson T."/>
            <person name="Lv J."/>
            <person name="Arendt D."/>
            <person name="Savage R."/>
            <person name="Osoegawa K."/>
            <person name="de Jong P."/>
            <person name="Grimwood J."/>
            <person name="Chapman J.A."/>
            <person name="Shapiro H."/>
            <person name="Aerts A."/>
            <person name="Otillar R.P."/>
            <person name="Terry A.Y."/>
            <person name="Boore J.L."/>
            <person name="Grigoriev I.V."/>
            <person name="Lindberg D.R."/>
            <person name="Seaver E.C."/>
            <person name="Weisblat D.A."/>
            <person name="Putnam N.H."/>
            <person name="Rokhsar D.S."/>
        </authorList>
    </citation>
    <scope>NUCLEOTIDE SEQUENCE [LARGE SCALE GENOMIC DNA]</scope>
</reference>
<dbReference type="Pfam" id="PF06413">
    <property type="entry name" value="Neugrin"/>
    <property type="match status" value="1"/>
</dbReference>
<protein>
    <submittedName>
        <fullName evidence="1">Uncharacterized protein</fullName>
    </submittedName>
</protein>
<keyword evidence="2" id="KW-1185">Reference proteome</keyword>
<evidence type="ECO:0000313" key="1">
    <source>
        <dbReference type="EMBL" id="ESP00664.1"/>
    </source>
</evidence>
<proteinExistence type="predicted"/>
<dbReference type="Proteomes" id="UP000030746">
    <property type="component" value="Unassembled WGS sequence"/>
</dbReference>
<dbReference type="OMA" id="IEHIYFL"/>
<organism evidence="1 2">
    <name type="scientific">Lottia gigantea</name>
    <name type="common">Giant owl limpet</name>
    <dbReference type="NCBI Taxonomy" id="225164"/>
    <lineage>
        <taxon>Eukaryota</taxon>
        <taxon>Metazoa</taxon>
        <taxon>Spiralia</taxon>
        <taxon>Lophotrochozoa</taxon>
        <taxon>Mollusca</taxon>
        <taxon>Gastropoda</taxon>
        <taxon>Patellogastropoda</taxon>
        <taxon>Lottioidea</taxon>
        <taxon>Lottiidae</taxon>
        <taxon>Lottia</taxon>
    </lineage>
</organism>